<gene>
    <name evidence="3" type="ORF">O6P43_004472</name>
</gene>
<keyword evidence="4" id="KW-1185">Reference proteome</keyword>
<evidence type="ECO:0000313" key="4">
    <source>
        <dbReference type="Proteomes" id="UP001163823"/>
    </source>
</evidence>
<dbReference type="Proteomes" id="UP001163823">
    <property type="component" value="Chromosome 3"/>
</dbReference>
<evidence type="ECO:0000313" key="3">
    <source>
        <dbReference type="EMBL" id="KAJ7974393.1"/>
    </source>
</evidence>
<feature type="region of interest" description="Disordered" evidence="1">
    <location>
        <begin position="53"/>
        <end position="77"/>
    </location>
</feature>
<dbReference type="PANTHER" id="PTHR37908">
    <property type="entry name" value="TRANSMEMBRANE PROTEIN"/>
    <property type="match status" value="1"/>
</dbReference>
<dbReference type="KEGG" id="qsa:O6P43_004472"/>
<name>A0AAD7VG37_QUISA</name>
<evidence type="ECO:0000256" key="1">
    <source>
        <dbReference type="SAM" id="MobiDB-lite"/>
    </source>
</evidence>
<protein>
    <submittedName>
        <fullName evidence="3">Calmegin</fullName>
    </submittedName>
</protein>
<comment type="caution">
    <text evidence="3">The sequence shown here is derived from an EMBL/GenBank/DDBJ whole genome shotgun (WGS) entry which is preliminary data.</text>
</comment>
<dbReference type="AlphaFoldDB" id="A0AAD7VG37"/>
<sequence length="77" mass="8564">MRRSCFLSVLLVSSLLVLSFSHGSGRILTETVEHENSAALENARNSKEMIGMMDYDQPEPNTNPRNGYIFGPPPQPN</sequence>
<keyword evidence="2" id="KW-0732">Signal</keyword>
<accession>A0AAD7VG37</accession>
<feature type="signal peptide" evidence="2">
    <location>
        <begin position="1"/>
        <end position="25"/>
    </location>
</feature>
<dbReference type="EMBL" id="JARAOO010000003">
    <property type="protein sequence ID" value="KAJ7974393.1"/>
    <property type="molecule type" value="Genomic_DNA"/>
</dbReference>
<reference evidence="3" key="1">
    <citation type="journal article" date="2023" name="Science">
        <title>Elucidation of the pathway for biosynthesis of saponin adjuvants from the soapbark tree.</title>
        <authorList>
            <person name="Reed J."/>
            <person name="Orme A."/>
            <person name="El-Demerdash A."/>
            <person name="Owen C."/>
            <person name="Martin L.B.B."/>
            <person name="Misra R.C."/>
            <person name="Kikuchi S."/>
            <person name="Rejzek M."/>
            <person name="Martin A.C."/>
            <person name="Harkess A."/>
            <person name="Leebens-Mack J."/>
            <person name="Louveau T."/>
            <person name="Stephenson M.J."/>
            <person name="Osbourn A."/>
        </authorList>
    </citation>
    <scope>NUCLEOTIDE SEQUENCE</scope>
    <source>
        <strain evidence="3">S10</strain>
    </source>
</reference>
<dbReference type="PANTHER" id="PTHR37908:SF4">
    <property type="entry name" value="PROTEIN, PUTATIVE-RELATED"/>
    <property type="match status" value="1"/>
</dbReference>
<evidence type="ECO:0000256" key="2">
    <source>
        <dbReference type="SAM" id="SignalP"/>
    </source>
</evidence>
<proteinExistence type="predicted"/>
<organism evidence="3 4">
    <name type="scientific">Quillaja saponaria</name>
    <name type="common">Soap bark tree</name>
    <dbReference type="NCBI Taxonomy" id="32244"/>
    <lineage>
        <taxon>Eukaryota</taxon>
        <taxon>Viridiplantae</taxon>
        <taxon>Streptophyta</taxon>
        <taxon>Embryophyta</taxon>
        <taxon>Tracheophyta</taxon>
        <taxon>Spermatophyta</taxon>
        <taxon>Magnoliopsida</taxon>
        <taxon>eudicotyledons</taxon>
        <taxon>Gunneridae</taxon>
        <taxon>Pentapetalae</taxon>
        <taxon>rosids</taxon>
        <taxon>fabids</taxon>
        <taxon>Fabales</taxon>
        <taxon>Quillajaceae</taxon>
        <taxon>Quillaja</taxon>
    </lineage>
</organism>
<feature type="chain" id="PRO_5041996852" evidence="2">
    <location>
        <begin position="26"/>
        <end position="77"/>
    </location>
</feature>